<sequence length="59" mass="6540">LVVLVLVLVLVLFSMCLFPMATGNEDKCRLKRGFCLRHYCPTGTHRAGTCAPGLVCCRR</sequence>
<dbReference type="InterPro" id="IPR001855">
    <property type="entry name" value="Defensin_beta-like"/>
</dbReference>
<evidence type="ECO:0000256" key="1">
    <source>
        <dbReference type="SAM" id="SignalP"/>
    </source>
</evidence>
<dbReference type="GO" id="GO:0006952">
    <property type="term" value="P:defense response"/>
    <property type="evidence" value="ECO:0007669"/>
    <property type="project" value="InterPro"/>
</dbReference>
<accession>A0A8D2MWG6</accession>
<dbReference type="Pfam" id="PF00711">
    <property type="entry name" value="Defensin_beta"/>
    <property type="match status" value="1"/>
</dbReference>
<dbReference type="AlphaFoldDB" id="A0A8D2MWG6"/>
<dbReference type="GO" id="GO:0005576">
    <property type="term" value="C:extracellular region"/>
    <property type="evidence" value="ECO:0007669"/>
    <property type="project" value="InterPro"/>
</dbReference>
<feature type="domain" description="Beta-defensin-like" evidence="2">
    <location>
        <begin position="25"/>
        <end position="58"/>
    </location>
</feature>
<dbReference type="Ensembl" id="ENSZALT00000018859.1">
    <property type="protein sequence ID" value="ENSZALP00000013847.1"/>
    <property type="gene ID" value="ENSZALG00000011515.1"/>
</dbReference>
<reference evidence="3" key="1">
    <citation type="submission" date="2025-08" db="UniProtKB">
        <authorList>
            <consortium name="Ensembl"/>
        </authorList>
    </citation>
    <scope>IDENTIFICATION</scope>
</reference>
<keyword evidence="4" id="KW-1185">Reference proteome</keyword>
<evidence type="ECO:0000313" key="3">
    <source>
        <dbReference type="Ensembl" id="ENSZALP00000013847.1"/>
    </source>
</evidence>
<evidence type="ECO:0000259" key="2">
    <source>
        <dbReference type="Pfam" id="PF00711"/>
    </source>
</evidence>
<name>A0A8D2MWG6_ZONAL</name>
<dbReference type="Proteomes" id="UP000694413">
    <property type="component" value="Unassembled WGS sequence"/>
</dbReference>
<feature type="signal peptide" evidence="1">
    <location>
        <begin position="1"/>
        <end position="23"/>
    </location>
</feature>
<protein>
    <recommendedName>
        <fullName evidence="2">Beta-defensin-like domain-containing protein</fullName>
    </recommendedName>
</protein>
<keyword evidence="1" id="KW-0732">Signal</keyword>
<evidence type="ECO:0000313" key="4">
    <source>
        <dbReference type="Proteomes" id="UP000694413"/>
    </source>
</evidence>
<proteinExistence type="predicted"/>
<organism evidence="3 4">
    <name type="scientific">Zonotrichia albicollis</name>
    <name type="common">White-throated sparrow</name>
    <name type="synonym">Fringilla albicollis</name>
    <dbReference type="NCBI Taxonomy" id="44394"/>
    <lineage>
        <taxon>Eukaryota</taxon>
        <taxon>Metazoa</taxon>
        <taxon>Chordata</taxon>
        <taxon>Craniata</taxon>
        <taxon>Vertebrata</taxon>
        <taxon>Euteleostomi</taxon>
        <taxon>Archelosauria</taxon>
        <taxon>Archosauria</taxon>
        <taxon>Dinosauria</taxon>
        <taxon>Saurischia</taxon>
        <taxon>Theropoda</taxon>
        <taxon>Coelurosauria</taxon>
        <taxon>Aves</taxon>
        <taxon>Neognathae</taxon>
        <taxon>Neoaves</taxon>
        <taxon>Telluraves</taxon>
        <taxon>Australaves</taxon>
        <taxon>Passeriformes</taxon>
        <taxon>Passerellidae</taxon>
        <taxon>Zonotrichia</taxon>
    </lineage>
</organism>
<reference evidence="3" key="2">
    <citation type="submission" date="2025-09" db="UniProtKB">
        <authorList>
            <consortium name="Ensembl"/>
        </authorList>
    </citation>
    <scope>IDENTIFICATION</scope>
</reference>
<feature type="chain" id="PRO_5034516716" description="Beta-defensin-like domain-containing protein" evidence="1">
    <location>
        <begin position="24"/>
        <end position="59"/>
    </location>
</feature>
<dbReference type="SUPFAM" id="SSF57392">
    <property type="entry name" value="Defensin-like"/>
    <property type="match status" value="1"/>
</dbReference>